<dbReference type="OrthoDB" id="673558at2"/>
<gene>
    <name evidence="1" type="ORF">SAMN04487894_11672</name>
</gene>
<sequence>MKKGKRVLLFLLAGLLLGGGYGYYQYNRKSPDVKAERAAITTNAPALVAAFSSDEPSANRKYVEKIIAVTGTVTGVKIDTAGQATVFLDGNDPMAAVTCSFYDTETATVKKLTPGQQVTVKGVCTGKLMDVVLNKCSIVH</sequence>
<reference evidence="2" key="1">
    <citation type="submission" date="2016-10" db="EMBL/GenBank/DDBJ databases">
        <authorList>
            <person name="Varghese N."/>
            <person name="Submissions S."/>
        </authorList>
    </citation>
    <scope>NUCLEOTIDE SEQUENCE [LARGE SCALE GENOMIC DNA]</scope>
    <source>
        <strain evidence="2">DSM 25811 / CCM 8410 / LMG 26954 / E90</strain>
    </source>
</reference>
<evidence type="ECO:0000313" key="2">
    <source>
        <dbReference type="Proteomes" id="UP000198757"/>
    </source>
</evidence>
<dbReference type="STRING" id="1285928.SAMN04487894_11672"/>
<evidence type="ECO:0000313" key="1">
    <source>
        <dbReference type="EMBL" id="SDD93020.1"/>
    </source>
</evidence>
<dbReference type="AlphaFoldDB" id="A0A1G6YRR7"/>
<dbReference type="InterPro" id="IPR024422">
    <property type="entry name" value="Protein_unknown_function_OB"/>
</dbReference>
<keyword evidence="2" id="KW-1185">Reference proteome</keyword>
<protein>
    <submittedName>
        <fullName evidence="1">tRNA_anti-like</fullName>
    </submittedName>
</protein>
<name>A0A1G6YRR7_NIADE</name>
<organism evidence="1 2">
    <name type="scientific">Niabella drilacis (strain DSM 25811 / CCM 8410 / CCUG 62505 / LMG 26954 / E90)</name>
    <dbReference type="NCBI Taxonomy" id="1285928"/>
    <lineage>
        <taxon>Bacteria</taxon>
        <taxon>Pseudomonadati</taxon>
        <taxon>Bacteroidota</taxon>
        <taxon>Chitinophagia</taxon>
        <taxon>Chitinophagales</taxon>
        <taxon>Chitinophagaceae</taxon>
        <taxon>Niabella</taxon>
    </lineage>
</organism>
<proteinExistence type="predicted"/>
<accession>A0A1G6YRR7</accession>
<dbReference type="Proteomes" id="UP000198757">
    <property type="component" value="Unassembled WGS sequence"/>
</dbReference>
<dbReference type="Pfam" id="PF12869">
    <property type="entry name" value="tRNA_anti-like"/>
    <property type="match status" value="1"/>
</dbReference>
<dbReference type="EMBL" id="FMZO01000016">
    <property type="protein sequence ID" value="SDD93020.1"/>
    <property type="molecule type" value="Genomic_DNA"/>
</dbReference>
<dbReference type="RefSeq" id="WP_090392262.1">
    <property type="nucleotide sequence ID" value="NZ_FMZO01000016.1"/>
</dbReference>